<evidence type="ECO:0000256" key="2">
    <source>
        <dbReference type="ARBA" id="ARBA00022553"/>
    </source>
</evidence>
<dbReference type="AlphaFoldDB" id="A0A8S9UH51"/>
<evidence type="ECO:0000256" key="1">
    <source>
        <dbReference type="ARBA" id="ARBA00022450"/>
    </source>
</evidence>
<sequence length="314" mass="34578">MAPSSLTGQWKASDFIYLLLKGCAELGAVPARSDWYFDMTPVDYAARAIVPFCTEQEKTWLRRLSPASGKPVTSSTCYLRVVPNSVLSLRVPIGDMAPSSLTGQWKASDFIYLLLKGYAELGAVPARSDWYFDMTPVDYAARAIVPFCTEQWKASDFIYLLLKGCAELGAVPARSDRYFDMTPVDYAARALVHFSAVRLAEALGQTLHIQNPSPPVNSDEFFQPFTSAAADKKLATVEYAEWKSSLNQAAAKTDASLELQKLATCIDSFEEYFHSDKVFDSSPLAELLKAAAISCPVVSQNLLNIKIVLSVPRI</sequence>
<dbReference type="EMBL" id="JAACNO010001630">
    <property type="protein sequence ID" value="KAF4138772.1"/>
    <property type="molecule type" value="Genomic_DNA"/>
</dbReference>
<keyword evidence="1" id="KW-0596">Phosphopantetheine</keyword>
<organism evidence="3 4">
    <name type="scientific">Phytophthora infestans</name>
    <name type="common">Potato late blight agent</name>
    <name type="synonym">Botrytis infestans</name>
    <dbReference type="NCBI Taxonomy" id="4787"/>
    <lineage>
        <taxon>Eukaryota</taxon>
        <taxon>Sar</taxon>
        <taxon>Stramenopiles</taxon>
        <taxon>Oomycota</taxon>
        <taxon>Peronosporomycetes</taxon>
        <taxon>Peronosporales</taxon>
        <taxon>Peronosporaceae</taxon>
        <taxon>Phytophthora</taxon>
    </lineage>
</organism>
<evidence type="ECO:0000313" key="3">
    <source>
        <dbReference type="EMBL" id="KAF4138772.1"/>
    </source>
</evidence>
<evidence type="ECO:0000313" key="4">
    <source>
        <dbReference type="Proteomes" id="UP000704712"/>
    </source>
</evidence>
<dbReference type="PANTHER" id="PTHR44845:SF6">
    <property type="entry name" value="BETA-ALANINE-ACTIVATING ENZYME"/>
    <property type="match status" value="1"/>
</dbReference>
<dbReference type="Gene3D" id="3.40.50.720">
    <property type="entry name" value="NAD(P)-binding Rossmann-like Domain"/>
    <property type="match status" value="3"/>
</dbReference>
<comment type="caution">
    <text evidence="3">The sequence shown here is derived from an EMBL/GenBank/DDBJ whole genome shotgun (WGS) entry which is preliminary data.</text>
</comment>
<reference evidence="3" key="1">
    <citation type="submission" date="2020-03" db="EMBL/GenBank/DDBJ databases">
        <title>Hybrid Assembly of Korean Phytophthora infestans isolates.</title>
        <authorList>
            <person name="Prokchorchik M."/>
            <person name="Lee Y."/>
            <person name="Seo J."/>
            <person name="Cho J.-H."/>
            <person name="Park Y.-E."/>
            <person name="Jang D.-C."/>
            <person name="Im J.-S."/>
            <person name="Choi J.-G."/>
            <person name="Park H.-J."/>
            <person name="Lee G.-B."/>
            <person name="Lee Y.-G."/>
            <person name="Hong S.-Y."/>
            <person name="Cho K."/>
            <person name="Sohn K.H."/>
        </authorList>
    </citation>
    <scope>NUCLEOTIDE SEQUENCE</scope>
    <source>
        <strain evidence="3">KR_2_A2</strain>
    </source>
</reference>
<dbReference type="Proteomes" id="UP000704712">
    <property type="component" value="Unassembled WGS sequence"/>
</dbReference>
<proteinExistence type="predicted"/>
<dbReference type="PANTHER" id="PTHR44845">
    <property type="entry name" value="CARRIER DOMAIN-CONTAINING PROTEIN"/>
    <property type="match status" value="1"/>
</dbReference>
<name>A0A8S9UH51_PHYIN</name>
<gene>
    <name evidence="3" type="ORF">GN958_ATG11981</name>
</gene>
<protein>
    <submittedName>
        <fullName evidence="3">Uncharacterized protein</fullName>
    </submittedName>
</protein>
<keyword evidence="2" id="KW-0597">Phosphoprotein</keyword>
<accession>A0A8S9UH51</accession>